<comment type="caution">
    <text evidence="1">The sequence shown here is derived from an EMBL/GenBank/DDBJ whole genome shotgun (WGS) entry which is preliminary data.</text>
</comment>
<organism evidence="1 2">
    <name type="scientific">Pristionchus entomophagus</name>
    <dbReference type="NCBI Taxonomy" id="358040"/>
    <lineage>
        <taxon>Eukaryota</taxon>
        <taxon>Metazoa</taxon>
        <taxon>Ecdysozoa</taxon>
        <taxon>Nematoda</taxon>
        <taxon>Chromadorea</taxon>
        <taxon>Rhabditida</taxon>
        <taxon>Rhabditina</taxon>
        <taxon>Diplogasteromorpha</taxon>
        <taxon>Diplogasteroidea</taxon>
        <taxon>Neodiplogasteridae</taxon>
        <taxon>Pristionchus</taxon>
    </lineage>
</organism>
<evidence type="ECO:0000313" key="1">
    <source>
        <dbReference type="EMBL" id="GMT03742.1"/>
    </source>
</evidence>
<dbReference type="Proteomes" id="UP001432027">
    <property type="component" value="Unassembled WGS sequence"/>
</dbReference>
<feature type="non-terminal residue" evidence="1">
    <location>
        <position position="84"/>
    </location>
</feature>
<gene>
    <name evidence="1" type="ORF">PENTCL1PPCAC_25916</name>
</gene>
<evidence type="ECO:0000313" key="2">
    <source>
        <dbReference type="Proteomes" id="UP001432027"/>
    </source>
</evidence>
<sequence length="84" mass="10074">MSMRILCMSWTSWRDTRSCTLERRRRSSWRIDRSLEPGSTSRGSGTRNCWRRLPYPWQSMDRPEIMDVAMWTGKSARRTRICSV</sequence>
<proteinExistence type="predicted"/>
<accession>A0AAV5UAB3</accession>
<dbReference type="EMBL" id="BTSX01000006">
    <property type="protein sequence ID" value="GMT03742.1"/>
    <property type="molecule type" value="Genomic_DNA"/>
</dbReference>
<name>A0AAV5UAB3_9BILA</name>
<dbReference type="AlphaFoldDB" id="A0AAV5UAB3"/>
<reference evidence="1" key="1">
    <citation type="submission" date="2023-10" db="EMBL/GenBank/DDBJ databases">
        <title>Genome assembly of Pristionchus species.</title>
        <authorList>
            <person name="Yoshida K."/>
            <person name="Sommer R.J."/>
        </authorList>
    </citation>
    <scope>NUCLEOTIDE SEQUENCE</scope>
    <source>
        <strain evidence="1">RS0144</strain>
    </source>
</reference>
<protein>
    <recommendedName>
        <fullName evidence="3">Ribosomal protein</fullName>
    </recommendedName>
</protein>
<evidence type="ECO:0008006" key="3">
    <source>
        <dbReference type="Google" id="ProtNLM"/>
    </source>
</evidence>
<keyword evidence="2" id="KW-1185">Reference proteome</keyword>